<proteinExistence type="predicted"/>
<accession>A0A6C0KZF2</accession>
<sequence length="362" mass="41236">MADGTTNYEPPWTLVENKRKSRKTHQLATKLAANKKFMNRVSKTVKHINKRNVHVSEFDKRESTKFIREMATIPVYVIRAHSCIMSEKRAIAAKTSQTIEIPRDTYLVTFGAPGDYMCTTHTRILHLKSRLADIRKFMYLHSPSDVAPQSKKTMKSLFSDMKRAAQYKTGNEKVVYPNISYTMNNIDPARLSRAAVRENDYGVYRIDNVKISKIAEFTNKDDSLVKQNIDRDDWDLGQIIEEVYRKTGIRAGIFISLGCLSACGDSAGAPDFLLKMAQVYEEATLLYNTVRPTMVRSEVVANFGEKALAKEVLINEAIPKWAPGMYEEMVKEGLIDPEEWPEFLEDIAEDDWGVLYKLAGLD</sequence>
<name>A0A6C0KZF2_9ZZZZ</name>
<dbReference type="EMBL" id="MN740993">
    <property type="protein sequence ID" value="QHU21914.1"/>
    <property type="molecule type" value="Genomic_DNA"/>
</dbReference>
<evidence type="ECO:0000313" key="1">
    <source>
        <dbReference type="EMBL" id="QHU21914.1"/>
    </source>
</evidence>
<dbReference type="AlphaFoldDB" id="A0A6C0KZF2"/>
<organism evidence="1">
    <name type="scientific">viral metagenome</name>
    <dbReference type="NCBI Taxonomy" id="1070528"/>
    <lineage>
        <taxon>unclassified sequences</taxon>
        <taxon>metagenomes</taxon>
        <taxon>organismal metagenomes</taxon>
    </lineage>
</organism>
<reference evidence="1" key="1">
    <citation type="journal article" date="2020" name="Nature">
        <title>Giant virus diversity and host interactions through global metagenomics.</title>
        <authorList>
            <person name="Schulz F."/>
            <person name="Roux S."/>
            <person name="Paez-Espino D."/>
            <person name="Jungbluth S."/>
            <person name="Walsh D.A."/>
            <person name="Denef V.J."/>
            <person name="McMahon K.D."/>
            <person name="Konstantinidis K.T."/>
            <person name="Eloe-Fadrosh E.A."/>
            <person name="Kyrpides N.C."/>
            <person name="Woyke T."/>
        </authorList>
    </citation>
    <scope>NUCLEOTIDE SEQUENCE</scope>
    <source>
        <strain evidence="1">GVMAG-S-3300013286-35</strain>
    </source>
</reference>
<protein>
    <submittedName>
        <fullName evidence="1">Uncharacterized protein</fullName>
    </submittedName>
</protein>